<comment type="caution">
    <text evidence="1">The sequence shown here is derived from an EMBL/GenBank/DDBJ whole genome shotgun (WGS) entry which is preliminary data.</text>
</comment>
<dbReference type="Proteomes" id="UP000756346">
    <property type="component" value="Unassembled WGS sequence"/>
</dbReference>
<dbReference type="OrthoDB" id="4710070at2759"/>
<name>A0A9P8XRP0_9PEZI</name>
<keyword evidence="2" id="KW-1185">Reference proteome</keyword>
<gene>
    <name evidence="1" type="ORF">B0I36DRAFT_356091</name>
</gene>
<dbReference type="GeneID" id="70187074"/>
<dbReference type="AlphaFoldDB" id="A0A9P8XRP0"/>
<reference evidence="1" key="1">
    <citation type="journal article" date="2021" name="Nat. Commun.">
        <title>Genetic determinants of endophytism in the Arabidopsis root mycobiome.</title>
        <authorList>
            <person name="Mesny F."/>
            <person name="Miyauchi S."/>
            <person name="Thiergart T."/>
            <person name="Pickel B."/>
            <person name="Atanasova L."/>
            <person name="Karlsson M."/>
            <person name="Huettel B."/>
            <person name="Barry K.W."/>
            <person name="Haridas S."/>
            <person name="Chen C."/>
            <person name="Bauer D."/>
            <person name="Andreopoulos W."/>
            <person name="Pangilinan J."/>
            <person name="LaButti K."/>
            <person name="Riley R."/>
            <person name="Lipzen A."/>
            <person name="Clum A."/>
            <person name="Drula E."/>
            <person name="Henrissat B."/>
            <person name="Kohler A."/>
            <person name="Grigoriev I.V."/>
            <person name="Martin F.M."/>
            <person name="Hacquard S."/>
        </authorList>
    </citation>
    <scope>NUCLEOTIDE SEQUENCE</scope>
    <source>
        <strain evidence="1">MPI-CAGE-CH-0230</strain>
    </source>
</reference>
<dbReference type="RefSeq" id="XP_046004988.1">
    <property type="nucleotide sequence ID" value="XM_046157528.1"/>
</dbReference>
<evidence type="ECO:0000313" key="2">
    <source>
        <dbReference type="Proteomes" id="UP000756346"/>
    </source>
</evidence>
<evidence type="ECO:0000313" key="1">
    <source>
        <dbReference type="EMBL" id="KAH7012723.1"/>
    </source>
</evidence>
<dbReference type="EMBL" id="JAGTJQ010000014">
    <property type="protein sequence ID" value="KAH7012723.1"/>
    <property type="molecule type" value="Genomic_DNA"/>
</dbReference>
<sequence length="188" mass="20784">MYEGMYALEPLDFQIVDSPVGLGKPRQSASIHLHILARLFDRLDLAGAALGPTPVRAAVELLSKRSYYDICTEDCSLAGVPLPDKDNFQLPFENNYVQQCPPIALTTPSGGIVISRVCLDFIGPNLYFNFSSFPGYTTKSATIAWKLKGNLARPEDLEQPSTNNDNHLRAGWVRVCLQAGLYHHSRGF</sequence>
<organism evidence="1 2">
    <name type="scientific">Microdochium trichocladiopsis</name>
    <dbReference type="NCBI Taxonomy" id="1682393"/>
    <lineage>
        <taxon>Eukaryota</taxon>
        <taxon>Fungi</taxon>
        <taxon>Dikarya</taxon>
        <taxon>Ascomycota</taxon>
        <taxon>Pezizomycotina</taxon>
        <taxon>Sordariomycetes</taxon>
        <taxon>Xylariomycetidae</taxon>
        <taxon>Xylariales</taxon>
        <taxon>Microdochiaceae</taxon>
        <taxon>Microdochium</taxon>
    </lineage>
</organism>
<accession>A0A9P8XRP0</accession>
<proteinExistence type="predicted"/>
<protein>
    <submittedName>
        <fullName evidence="1">Uncharacterized protein</fullName>
    </submittedName>
</protein>